<dbReference type="RefSeq" id="WP_170106929.1">
    <property type="nucleotide sequence ID" value="NZ_QAON01000006.1"/>
</dbReference>
<name>A0A2T5IZF7_9GAMM</name>
<accession>A0A2T5IZF7</accession>
<keyword evidence="2" id="KW-1185">Reference proteome</keyword>
<protein>
    <submittedName>
        <fullName evidence="1">Peptidase U49-like protein</fullName>
    </submittedName>
</protein>
<dbReference type="InterPro" id="IPR019504">
    <property type="entry name" value="Peptidase_U49_Lit_pept"/>
</dbReference>
<dbReference type="Pfam" id="PF10463">
    <property type="entry name" value="Peptidase_U49"/>
    <property type="match status" value="1"/>
</dbReference>
<evidence type="ECO:0000313" key="2">
    <source>
        <dbReference type="Proteomes" id="UP000244223"/>
    </source>
</evidence>
<sequence>MTNISEAAVKNAILGSAPERKEELEKLWLEHMPQVNQIEDRLGFSLEAGSFGLILFNHKTMCKIWLLGFAAQKSFNLYYPYLFLSQATGTPFAPLEITQEDASSKLKESIISLLESVSYLKSIESIEQFSWPQAVPKPDSGKPKDINGSMAFDILCITAAYCFLHELKHVQFRNSNTILDYHQEEYECDKYARDFLLEKIEVYSRTSGYDLALLKSKRGMAIALASVMLLVITPEDNWKGSTTHPPVLTRIQELVDNINVSDNDYFWQYLSCLLLSVIEHKKIAVTPSVVKTQQGYCQMLLAAIDSHLTSASSATSTQPIIV</sequence>
<gene>
    <name evidence="1" type="ORF">C8N29_1062</name>
</gene>
<proteinExistence type="predicted"/>
<dbReference type="AlphaFoldDB" id="A0A2T5IZF7"/>
<organism evidence="1 2">
    <name type="scientific">Agitococcus lubricus</name>
    <dbReference type="NCBI Taxonomy" id="1077255"/>
    <lineage>
        <taxon>Bacteria</taxon>
        <taxon>Pseudomonadati</taxon>
        <taxon>Pseudomonadota</taxon>
        <taxon>Gammaproteobacteria</taxon>
        <taxon>Moraxellales</taxon>
        <taxon>Moraxellaceae</taxon>
        <taxon>Agitococcus</taxon>
    </lineage>
</organism>
<comment type="caution">
    <text evidence="1">The sequence shown here is derived from an EMBL/GenBank/DDBJ whole genome shotgun (WGS) entry which is preliminary data.</text>
</comment>
<dbReference type="EMBL" id="QAON01000006">
    <property type="protein sequence ID" value="PTQ89471.1"/>
    <property type="molecule type" value="Genomic_DNA"/>
</dbReference>
<evidence type="ECO:0000313" key="1">
    <source>
        <dbReference type="EMBL" id="PTQ89471.1"/>
    </source>
</evidence>
<dbReference type="Proteomes" id="UP000244223">
    <property type="component" value="Unassembled WGS sequence"/>
</dbReference>
<reference evidence="1 2" key="1">
    <citation type="submission" date="2018-04" db="EMBL/GenBank/DDBJ databases">
        <title>Genomic Encyclopedia of Archaeal and Bacterial Type Strains, Phase II (KMG-II): from individual species to whole genera.</title>
        <authorList>
            <person name="Goeker M."/>
        </authorList>
    </citation>
    <scope>NUCLEOTIDE SEQUENCE [LARGE SCALE GENOMIC DNA]</scope>
    <source>
        <strain evidence="1 2">DSM 5822</strain>
    </source>
</reference>